<evidence type="ECO:0000313" key="1">
    <source>
        <dbReference type="EMBL" id="GIO31647.1"/>
    </source>
</evidence>
<proteinExistence type="predicted"/>
<dbReference type="EMBL" id="BORQ01000003">
    <property type="protein sequence ID" value="GIO31647.1"/>
    <property type="molecule type" value="Genomic_DNA"/>
</dbReference>
<protein>
    <recommendedName>
        <fullName evidence="3">DUF4177 domain-containing protein</fullName>
    </recommendedName>
</protein>
<evidence type="ECO:0008006" key="3">
    <source>
        <dbReference type="Google" id="ProtNLM"/>
    </source>
</evidence>
<evidence type="ECO:0000313" key="2">
    <source>
        <dbReference type="Proteomes" id="UP000679779"/>
    </source>
</evidence>
<name>A0A920CCI8_9BACL</name>
<dbReference type="InterPro" id="IPR025234">
    <property type="entry name" value="YjzH-like"/>
</dbReference>
<dbReference type="Pfam" id="PF13783">
    <property type="entry name" value="DUF4177"/>
    <property type="match status" value="1"/>
</dbReference>
<dbReference type="RefSeq" id="WP_160042523.1">
    <property type="nucleotide sequence ID" value="NZ_BORQ01000003.1"/>
</dbReference>
<dbReference type="AlphaFoldDB" id="A0A920CCI8"/>
<organism evidence="1 2">
    <name type="scientific">Paenibacillus albilobatus</name>
    <dbReference type="NCBI Taxonomy" id="2716884"/>
    <lineage>
        <taxon>Bacteria</taxon>
        <taxon>Bacillati</taxon>
        <taxon>Bacillota</taxon>
        <taxon>Bacilli</taxon>
        <taxon>Bacillales</taxon>
        <taxon>Paenibacillaceae</taxon>
        <taxon>Paenibacillus</taxon>
    </lineage>
</organism>
<reference evidence="1" key="1">
    <citation type="submission" date="2021-03" db="EMBL/GenBank/DDBJ databases">
        <title>Antimicrobial resistance genes in bacteria isolated from Japanese honey, and their potential for conferring macrolide and lincosamide resistance in the American foulbrood pathogen Paenibacillus larvae.</title>
        <authorList>
            <person name="Okamoto M."/>
            <person name="Kumagai M."/>
            <person name="Kanamori H."/>
            <person name="Takamatsu D."/>
        </authorList>
    </citation>
    <scope>NUCLEOTIDE SEQUENCE</scope>
    <source>
        <strain evidence="1">J2TS6</strain>
    </source>
</reference>
<dbReference type="Proteomes" id="UP000679779">
    <property type="component" value="Unassembled WGS sequence"/>
</dbReference>
<accession>A0A920CCI8</accession>
<comment type="caution">
    <text evidence="1">The sequence shown here is derived from an EMBL/GenBank/DDBJ whole genome shotgun (WGS) entry which is preliminary data.</text>
</comment>
<sequence>MENWEYKTVKYQTGGFLGGKVDEEEFENLLNEYGMKGWELVSCFDTNAGQGHSRDVIAVFKRKS</sequence>
<gene>
    <name evidence="1" type="ORF">J2TS6_27880</name>
</gene>
<keyword evidence="2" id="KW-1185">Reference proteome</keyword>